<accession>A0A1E5W880</accession>
<feature type="compositionally biased region" description="Low complexity" evidence="10">
    <location>
        <begin position="1"/>
        <end position="12"/>
    </location>
</feature>
<evidence type="ECO:0000313" key="11">
    <source>
        <dbReference type="EMBL" id="OEL33587.1"/>
    </source>
</evidence>
<reference evidence="11 12" key="1">
    <citation type="submission" date="2016-09" db="EMBL/GenBank/DDBJ databases">
        <title>The draft genome of Dichanthelium oligosanthes: A C3 panicoid grass species.</title>
        <authorList>
            <person name="Studer A.J."/>
            <person name="Schnable J.C."/>
            <person name="Brutnell T.P."/>
        </authorList>
    </citation>
    <scope>NUCLEOTIDE SEQUENCE [LARGE SCALE GENOMIC DNA]</scope>
    <source>
        <strain evidence="12">cv. Kellogg 1175</strain>
        <tissue evidence="11">Leaf</tissue>
    </source>
</reference>
<dbReference type="GO" id="GO:0019346">
    <property type="term" value="P:transsulfuration"/>
    <property type="evidence" value="ECO:0007669"/>
    <property type="project" value="InterPro"/>
</dbReference>
<name>A0A1E5W880_9POAL</name>
<comment type="caution">
    <text evidence="11">The sequence shown here is derived from an EMBL/GenBank/DDBJ whole genome shotgun (WGS) entry which is preliminary data.</text>
</comment>
<dbReference type="Proteomes" id="UP000095767">
    <property type="component" value="Unassembled WGS sequence"/>
</dbReference>
<dbReference type="GO" id="GO:0009086">
    <property type="term" value="P:methionine biosynthetic process"/>
    <property type="evidence" value="ECO:0007669"/>
    <property type="project" value="UniProtKB-KW"/>
</dbReference>
<dbReference type="SUPFAM" id="SSF53383">
    <property type="entry name" value="PLP-dependent transferases"/>
    <property type="match status" value="1"/>
</dbReference>
<comment type="similarity">
    <text evidence="2 9">Belongs to the trans-sulfuration enzymes family.</text>
</comment>
<dbReference type="FunFam" id="3.90.1150.10:FF:000013">
    <property type="entry name" value="Cystathionine beta-lyase"/>
    <property type="match status" value="1"/>
</dbReference>
<evidence type="ECO:0000256" key="3">
    <source>
        <dbReference type="ARBA" id="ARBA00012224"/>
    </source>
</evidence>
<evidence type="ECO:0000256" key="4">
    <source>
        <dbReference type="ARBA" id="ARBA00022605"/>
    </source>
</evidence>
<evidence type="ECO:0000313" key="12">
    <source>
        <dbReference type="Proteomes" id="UP000095767"/>
    </source>
</evidence>
<evidence type="ECO:0000256" key="10">
    <source>
        <dbReference type="SAM" id="MobiDB-lite"/>
    </source>
</evidence>
<dbReference type="EMBL" id="LWDX02018240">
    <property type="protein sequence ID" value="OEL33587.1"/>
    <property type="molecule type" value="Genomic_DNA"/>
</dbReference>
<dbReference type="Pfam" id="PF01053">
    <property type="entry name" value="Cys_Met_Meta_PP"/>
    <property type="match status" value="1"/>
</dbReference>
<dbReference type="GO" id="GO:0047804">
    <property type="term" value="F:cysteine-S-conjugate beta-lyase activity"/>
    <property type="evidence" value="ECO:0007669"/>
    <property type="project" value="UniProtKB-EC"/>
</dbReference>
<dbReference type="EC" id="4.4.1.13" evidence="3"/>
<evidence type="ECO:0000256" key="8">
    <source>
        <dbReference type="ARBA" id="ARBA00047213"/>
    </source>
</evidence>
<keyword evidence="6" id="KW-0486">Methionine biosynthesis</keyword>
<feature type="region of interest" description="Disordered" evidence="10">
    <location>
        <begin position="1"/>
        <end position="38"/>
    </location>
</feature>
<keyword evidence="7 11" id="KW-0456">Lyase</keyword>
<evidence type="ECO:0000256" key="7">
    <source>
        <dbReference type="ARBA" id="ARBA00023239"/>
    </source>
</evidence>
<evidence type="ECO:0000256" key="6">
    <source>
        <dbReference type="ARBA" id="ARBA00023167"/>
    </source>
</evidence>
<dbReference type="InterPro" id="IPR000277">
    <property type="entry name" value="Cys/Met-Metab_PyrdxlP-dep_enz"/>
</dbReference>
<sequence>MAAAAAAPTAPARLFRLQPTPFPKPTNSASASAQTQALRAPFPRLTLSRRMAGGPPAAIAGASGDSERDLSASALSLEAQESGVASDSDLEVKEPSVATILTSFENSFDKYGALSTPLYQTATFKQPSATDYGPYDYTRSGNPTRDVLQSIMAKLEKADQAFCFTSGMAALAAVTHLIQSGQEIVAGEDIYGGSDRLLSQVVPRHGIVVKRVDTTKISDVTSAIGPLTKLVWLESPTNPRQQITDIKKISEIAHSRGALVLVDNSIMSPVLSHPIELGAGSGLAPFDCWLCLRGIKTMALRVEKQQANAQKIAEFLASHPRVKQVNYAGLPDHPGRSLHYSQAKGAGSVLSFLTGSLALSKHVVETTKYFNVTVSFGSVKSLVSLPCFMSHAAIPSVVREARGLTDDLVRISVGIEDVEDLIADLDRALRTGPA</sequence>
<organism evidence="11 12">
    <name type="scientific">Dichanthelium oligosanthes</name>
    <dbReference type="NCBI Taxonomy" id="888268"/>
    <lineage>
        <taxon>Eukaryota</taxon>
        <taxon>Viridiplantae</taxon>
        <taxon>Streptophyta</taxon>
        <taxon>Embryophyta</taxon>
        <taxon>Tracheophyta</taxon>
        <taxon>Spermatophyta</taxon>
        <taxon>Magnoliopsida</taxon>
        <taxon>Liliopsida</taxon>
        <taxon>Poales</taxon>
        <taxon>Poaceae</taxon>
        <taxon>PACMAD clade</taxon>
        <taxon>Panicoideae</taxon>
        <taxon>Panicodae</taxon>
        <taxon>Paniceae</taxon>
        <taxon>Dichantheliinae</taxon>
        <taxon>Dichanthelium</taxon>
    </lineage>
</organism>
<dbReference type="InterPro" id="IPR015421">
    <property type="entry name" value="PyrdxlP-dep_Trfase_major"/>
</dbReference>
<dbReference type="GO" id="GO:0005737">
    <property type="term" value="C:cytoplasm"/>
    <property type="evidence" value="ECO:0007669"/>
    <property type="project" value="TreeGrafter"/>
</dbReference>
<proteinExistence type="inferred from homology"/>
<comment type="cofactor">
    <cofactor evidence="1 9">
        <name>pyridoxal 5'-phosphate</name>
        <dbReference type="ChEBI" id="CHEBI:597326"/>
    </cofactor>
</comment>
<evidence type="ECO:0000256" key="2">
    <source>
        <dbReference type="ARBA" id="ARBA00009077"/>
    </source>
</evidence>
<evidence type="ECO:0000256" key="9">
    <source>
        <dbReference type="RuleBase" id="RU362118"/>
    </source>
</evidence>
<dbReference type="CDD" id="cd00614">
    <property type="entry name" value="CGS_like"/>
    <property type="match status" value="1"/>
</dbReference>
<gene>
    <name evidence="11" type="ORF">BAE44_0005393</name>
</gene>
<dbReference type="PANTHER" id="PTHR11808">
    <property type="entry name" value="TRANS-SULFURATION ENZYME FAMILY MEMBER"/>
    <property type="match status" value="1"/>
</dbReference>
<dbReference type="AlphaFoldDB" id="A0A1E5W880"/>
<dbReference type="PANTHER" id="PTHR11808:SF50">
    <property type="entry name" value="CYSTATHIONINE BETA-LYASE"/>
    <property type="match status" value="1"/>
</dbReference>
<dbReference type="InterPro" id="IPR015424">
    <property type="entry name" value="PyrdxlP-dep_Trfase"/>
</dbReference>
<dbReference type="OrthoDB" id="3512640at2759"/>
<evidence type="ECO:0000256" key="1">
    <source>
        <dbReference type="ARBA" id="ARBA00001933"/>
    </source>
</evidence>
<dbReference type="Gene3D" id="3.90.1150.10">
    <property type="entry name" value="Aspartate Aminotransferase, domain 1"/>
    <property type="match status" value="1"/>
</dbReference>
<dbReference type="Gene3D" id="3.40.640.10">
    <property type="entry name" value="Type I PLP-dependent aspartate aminotransferase-like (Major domain)"/>
    <property type="match status" value="1"/>
</dbReference>
<dbReference type="STRING" id="888268.A0A1E5W880"/>
<protein>
    <recommendedName>
        <fullName evidence="3">cysteine-S-conjugate beta-lyase</fullName>
        <ecNumber evidence="3">4.4.1.13</ecNumber>
    </recommendedName>
    <alternativeName>
        <fullName evidence="8">Cysteine-S-conjugate beta-lyase</fullName>
    </alternativeName>
</protein>
<dbReference type="InterPro" id="IPR015422">
    <property type="entry name" value="PyrdxlP-dep_Trfase_small"/>
</dbReference>
<keyword evidence="12" id="KW-1185">Reference proteome</keyword>
<keyword evidence="4" id="KW-0028">Amino-acid biosynthesis</keyword>
<dbReference type="GO" id="GO:0030170">
    <property type="term" value="F:pyridoxal phosphate binding"/>
    <property type="evidence" value="ECO:0007669"/>
    <property type="project" value="InterPro"/>
</dbReference>
<evidence type="ECO:0000256" key="5">
    <source>
        <dbReference type="ARBA" id="ARBA00022898"/>
    </source>
</evidence>
<keyword evidence="5 9" id="KW-0663">Pyridoxal phosphate</keyword>